<organism evidence="1 2">
    <name type="scientific">Aliarcobacter cryaerophilus</name>
    <dbReference type="NCBI Taxonomy" id="28198"/>
    <lineage>
        <taxon>Bacteria</taxon>
        <taxon>Pseudomonadati</taxon>
        <taxon>Campylobacterota</taxon>
        <taxon>Epsilonproteobacteria</taxon>
        <taxon>Campylobacterales</taxon>
        <taxon>Arcobacteraceae</taxon>
        <taxon>Aliarcobacter</taxon>
    </lineage>
</organism>
<name>A0A2S9ST76_9BACT</name>
<accession>A0A2S9ST76</accession>
<dbReference type="Proteomes" id="UP000238649">
    <property type="component" value="Unassembled WGS sequence"/>
</dbReference>
<reference evidence="1 2" key="1">
    <citation type="submission" date="2017-09" db="EMBL/GenBank/DDBJ databases">
        <title>Reassesment of A. cryaerophilus.</title>
        <authorList>
            <person name="Perez-Cataluna A."/>
            <person name="Collado L."/>
            <person name="Salgado O."/>
            <person name="Lefinanco V."/>
            <person name="Figueras M.J."/>
        </authorList>
    </citation>
    <scope>NUCLEOTIDE SEQUENCE [LARGE SCALE GENOMIC DNA]</scope>
    <source>
        <strain evidence="1 2">LMG 9871</strain>
    </source>
</reference>
<gene>
    <name evidence="1" type="ORF">CJ671_06390</name>
</gene>
<proteinExistence type="predicted"/>
<protein>
    <submittedName>
        <fullName evidence="1">Uncharacterized protein</fullName>
    </submittedName>
</protein>
<feature type="non-terminal residue" evidence="1">
    <location>
        <position position="1"/>
    </location>
</feature>
<evidence type="ECO:0000313" key="1">
    <source>
        <dbReference type="EMBL" id="PRM89739.1"/>
    </source>
</evidence>
<dbReference type="EMBL" id="NXGH01000015">
    <property type="protein sequence ID" value="PRM89739.1"/>
    <property type="molecule type" value="Genomic_DNA"/>
</dbReference>
<comment type="caution">
    <text evidence="1">The sequence shown here is derived from an EMBL/GenBank/DDBJ whole genome shotgun (WGS) entry which is preliminary data.</text>
</comment>
<dbReference type="AlphaFoldDB" id="A0A2S9ST76"/>
<dbReference type="RefSeq" id="WP_165786381.1">
    <property type="nucleotide sequence ID" value="NZ_NXGH01000015.1"/>
</dbReference>
<evidence type="ECO:0000313" key="2">
    <source>
        <dbReference type="Proteomes" id="UP000238649"/>
    </source>
</evidence>
<sequence>NTVEILPTGLQLGGICSNKQSVLEYKKNFDKNITLKLDLNIQKSKTVDIQFSFGERLYVNFDNKKIKFKRKELYENNKQAIKTVKEINYTHFKNNYVYTIVFSRNFNIYTIKVIDSITKEVHSELEYLDDNKNIKIKQIYNNLRISVGNGNTKMLISNIEIY</sequence>